<accession>A0A917WG44</accession>
<dbReference type="AlphaFoldDB" id="A0A917WG44"/>
<sequence length="85" mass="8654">MPWLRDLTGTLPRVPLVLAVGLSLSAGAAGAYIGPDEVSPPYGWGLSELSQPRNPMPSPIDDGHSVNPDTADAATGTTPASGTQD</sequence>
<protein>
    <submittedName>
        <fullName evidence="2">Uncharacterized protein</fullName>
    </submittedName>
</protein>
<reference evidence="2" key="2">
    <citation type="submission" date="2020-09" db="EMBL/GenBank/DDBJ databases">
        <authorList>
            <person name="Sun Q."/>
            <person name="Zhou Y."/>
        </authorList>
    </citation>
    <scope>NUCLEOTIDE SEQUENCE</scope>
    <source>
        <strain evidence="2">CGMCC 1.6293</strain>
    </source>
</reference>
<name>A0A917WG44_9RHOB</name>
<feature type="region of interest" description="Disordered" evidence="1">
    <location>
        <begin position="30"/>
        <end position="85"/>
    </location>
</feature>
<evidence type="ECO:0000256" key="1">
    <source>
        <dbReference type="SAM" id="MobiDB-lite"/>
    </source>
</evidence>
<organism evidence="2 3">
    <name type="scientific">Pseudooceanicola nanhaiensis</name>
    <dbReference type="NCBI Taxonomy" id="375761"/>
    <lineage>
        <taxon>Bacteria</taxon>
        <taxon>Pseudomonadati</taxon>
        <taxon>Pseudomonadota</taxon>
        <taxon>Alphaproteobacteria</taxon>
        <taxon>Rhodobacterales</taxon>
        <taxon>Paracoccaceae</taxon>
        <taxon>Pseudooceanicola</taxon>
    </lineage>
</organism>
<evidence type="ECO:0000313" key="2">
    <source>
        <dbReference type="EMBL" id="GGM04133.1"/>
    </source>
</evidence>
<gene>
    <name evidence="2" type="ORF">GCM10011534_27340</name>
</gene>
<proteinExistence type="predicted"/>
<dbReference type="Proteomes" id="UP000649829">
    <property type="component" value="Unassembled WGS sequence"/>
</dbReference>
<dbReference type="EMBL" id="BMLF01000002">
    <property type="protein sequence ID" value="GGM04133.1"/>
    <property type="molecule type" value="Genomic_DNA"/>
</dbReference>
<feature type="compositionally biased region" description="Low complexity" evidence="1">
    <location>
        <begin position="68"/>
        <end position="85"/>
    </location>
</feature>
<comment type="caution">
    <text evidence="2">The sequence shown here is derived from an EMBL/GenBank/DDBJ whole genome shotgun (WGS) entry which is preliminary data.</text>
</comment>
<reference evidence="2" key="1">
    <citation type="journal article" date="2014" name="Int. J. Syst. Evol. Microbiol.">
        <title>Complete genome sequence of Corynebacterium casei LMG S-19264T (=DSM 44701T), isolated from a smear-ripened cheese.</title>
        <authorList>
            <consortium name="US DOE Joint Genome Institute (JGI-PGF)"/>
            <person name="Walter F."/>
            <person name="Albersmeier A."/>
            <person name="Kalinowski J."/>
            <person name="Ruckert C."/>
        </authorList>
    </citation>
    <scope>NUCLEOTIDE SEQUENCE</scope>
    <source>
        <strain evidence="2">CGMCC 1.6293</strain>
    </source>
</reference>
<keyword evidence="3" id="KW-1185">Reference proteome</keyword>
<evidence type="ECO:0000313" key="3">
    <source>
        <dbReference type="Proteomes" id="UP000649829"/>
    </source>
</evidence>